<evidence type="ECO:0000256" key="1">
    <source>
        <dbReference type="ARBA" id="ARBA00004395"/>
    </source>
</evidence>
<dbReference type="PANTHER" id="PTHR12961:SF0">
    <property type="entry name" value="CONSERVED OLIGOMERIC GOLGI COMPLEX SUBUNIT 2"/>
    <property type="match status" value="1"/>
</dbReference>
<dbReference type="AlphaFoldDB" id="A0A1Y2A9Q4"/>
<keyword evidence="6" id="KW-0333">Golgi apparatus</keyword>
<dbReference type="GO" id="GO:0000139">
    <property type="term" value="C:Golgi membrane"/>
    <property type="evidence" value="ECO:0007669"/>
    <property type="project" value="UniProtKB-SubCell"/>
</dbReference>
<organism evidence="11 12">
    <name type="scientific">Clohesyomyces aquaticus</name>
    <dbReference type="NCBI Taxonomy" id="1231657"/>
    <lineage>
        <taxon>Eukaryota</taxon>
        <taxon>Fungi</taxon>
        <taxon>Dikarya</taxon>
        <taxon>Ascomycota</taxon>
        <taxon>Pezizomycotina</taxon>
        <taxon>Dothideomycetes</taxon>
        <taxon>Pleosporomycetidae</taxon>
        <taxon>Pleosporales</taxon>
        <taxon>Lindgomycetaceae</taxon>
        <taxon>Clohesyomyces</taxon>
    </lineage>
</organism>
<feature type="compositionally biased region" description="Low complexity" evidence="9">
    <location>
        <begin position="7"/>
        <end position="16"/>
    </location>
</feature>
<sequence>MSRFYFGDSSNSSNSGADDDDDDTLPYPAPLQRSDFLAPDFSPSTYLSSLRNRHQTLEDLRSELRSRSQLLSKELLDLVNSNYQDFLGLGRSLKSGDEKVEEVRVGLLGFRKEVEGVRGKVVEREESVRELVEERIAIRKQIAMGRALVDYDARLALLEGQLMVEMAGKSAAANGYEDFSDSEEDSDEEEEGAYSMSVSKLRRHVLKYRLIQQVGKGVGVEHPIIIAQAPRMMKVRNTLLLDLSAALQQAQSAGTSGADRVLKVMKIYADMDESVEAVKVLKSLKAA</sequence>
<comment type="similarity">
    <text evidence="2">Belongs to the COG2 family.</text>
</comment>
<dbReference type="GO" id="GO:0006891">
    <property type="term" value="P:intra-Golgi vesicle-mediated transport"/>
    <property type="evidence" value="ECO:0007669"/>
    <property type="project" value="TreeGrafter"/>
</dbReference>
<proteinExistence type="inferred from homology"/>
<evidence type="ECO:0000256" key="8">
    <source>
        <dbReference type="ARBA" id="ARBA00031344"/>
    </source>
</evidence>
<dbReference type="PANTHER" id="PTHR12961">
    <property type="entry name" value="CONSERVED OLIGOMERIC GOLGI COMPLEX COMPONENT 2"/>
    <property type="match status" value="1"/>
</dbReference>
<feature type="domain" description="Conserved oligomeric Golgi complex subunit 2 N-terminal" evidence="10">
    <location>
        <begin position="30"/>
        <end position="104"/>
    </location>
</feature>
<reference evidence="11 12" key="1">
    <citation type="submission" date="2016-07" db="EMBL/GenBank/DDBJ databases">
        <title>Pervasive Adenine N6-methylation of Active Genes in Fungi.</title>
        <authorList>
            <consortium name="DOE Joint Genome Institute"/>
            <person name="Mondo S.J."/>
            <person name="Dannebaum R.O."/>
            <person name="Kuo R.C."/>
            <person name="Labutti K."/>
            <person name="Haridas S."/>
            <person name="Kuo A."/>
            <person name="Salamov A."/>
            <person name="Ahrendt S.R."/>
            <person name="Lipzen A."/>
            <person name="Sullivan W."/>
            <person name="Andreopoulos W.B."/>
            <person name="Clum A."/>
            <person name="Lindquist E."/>
            <person name="Daum C."/>
            <person name="Ramamoorthy G.K."/>
            <person name="Gryganskyi A."/>
            <person name="Culley D."/>
            <person name="Magnuson J.K."/>
            <person name="James T.Y."/>
            <person name="O'Malley M.A."/>
            <person name="Stajich J.E."/>
            <person name="Spatafora J.W."/>
            <person name="Visel A."/>
            <person name="Grigoriev I.V."/>
        </authorList>
    </citation>
    <scope>NUCLEOTIDE SEQUENCE [LARGE SCALE GENOMIC DNA]</scope>
    <source>
        <strain evidence="11 12">CBS 115471</strain>
    </source>
</reference>
<evidence type="ECO:0000256" key="5">
    <source>
        <dbReference type="ARBA" id="ARBA00022927"/>
    </source>
</evidence>
<dbReference type="InterPro" id="IPR009316">
    <property type="entry name" value="COG2"/>
</dbReference>
<keyword evidence="4" id="KW-0813">Transport</keyword>
<dbReference type="EMBL" id="MCFA01000003">
    <property type="protein sequence ID" value="ORY19278.1"/>
    <property type="molecule type" value="Genomic_DNA"/>
</dbReference>
<dbReference type="OrthoDB" id="332281at2759"/>
<evidence type="ECO:0000256" key="3">
    <source>
        <dbReference type="ARBA" id="ARBA00020977"/>
    </source>
</evidence>
<evidence type="ECO:0000313" key="12">
    <source>
        <dbReference type="Proteomes" id="UP000193144"/>
    </source>
</evidence>
<evidence type="ECO:0000259" key="10">
    <source>
        <dbReference type="Pfam" id="PF06148"/>
    </source>
</evidence>
<evidence type="ECO:0000256" key="2">
    <source>
        <dbReference type="ARBA" id="ARBA00007603"/>
    </source>
</evidence>
<evidence type="ECO:0000313" key="11">
    <source>
        <dbReference type="EMBL" id="ORY19278.1"/>
    </source>
</evidence>
<comment type="caution">
    <text evidence="11">The sequence shown here is derived from an EMBL/GenBank/DDBJ whole genome shotgun (WGS) entry which is preliminary data.</text>
</comment>
<keyword evidence="5" id="KW-0653">Protein transport</keyword>
<accession>A0A1Y2A9Q4</accession>
<keyword evidence="7" id="KW-0472">Membrane</keyword>
<dbReference type="GO" id="GO:0015031">
    <property type="term" value="P:protein transport"/>
    <property type="evidence" value="ECO:0007669"/>
    <property type="project" value="UniProtKB-KW"/>
</dbReference>
<evidence type="ECO:0000256" key="4">
    <source>
        <dbReference type="ARBA" id="ARBA00022448"/>
    </source>
</evidence>
<protein>
    <recommendedName>
        <fullName evidence="3">Conserved oligomeric Golgi complex subunit 2</fullName>
    </recommendedName>
    <alternativeName>
        <fullName evidence="8">Component of oligomeric Golgi complex 2</fullName>
    </alternativeName>
</protein>
<dbReference type="STRING" id="1231657.A0A1Y2A9Q4"/>
<feature type="region of interest" description="Disordered" evidence="9">
    <location>
        <begin position="1"/>
        <end position="35"/>
    </location>
</feature>
<keyword evidence="12" id="KW-1185">Reference proteome</keyword>
<evidence type="ECO:0000256" key="7">
    <source>
        <dbReference type="ARBA" id="ARBA00023136"/>
    </source>
</evidence>
<name>A0A1Y2A9Q4_9PLEO</name>
<dbReference type="InterPro" id="IPR024602">
    <property type="entry name" value="COG_su2_N"/>
</dbReference>
<dbReference type="Proteomes" id="UP000193144">
    <property type="component" value="Unassembled WGS sequence"/>
</dbReference>
<dbReference type="Pfam" id="PF06148">
    <property type="entry name" value="COG2_N"/>
    <property type="match status" value="1"/>
</dbReference>
<gene>
    <name evidence="11" type="ORF">BCR34DRAFT_552852</name>
</gene>
<evidence type="ECO:0000256" key="9">
    <source>
        <dbReference type="SAM" id="MobiDB-lite"/>
    </source>
</evidence>
<evidence type="ECO:0000256" key="6">
    <source>
        <dbReference type="ARBA" id="ARBA00023034"/>
    </source>
</evidence>
<dbReference type="GO" id="GO:0007030">
    <property type="term" value="P:Golgi organization"/>
    <property type="evidence" value="ECO:0007669"/>
    <property type="project" value="InterPro"/>
</dbReference>
<dbReference type="GO" id="GO:0017119">
    <property type="term" value="C:Golgi transport complex"/>
    <property type="evidence" value="ECO:0007669"/>
    <property type="project" value="TreeGrafter"/>
</dbReference>
<comment type="subcellular location">
    <subcellularLocation>
        <location evidence="1">Golgi apparatus membrane</location>
        <topology evidence="1">Peripheral membrane protein</topology>
    </subcellularLocation>
</comment>